<evidence type="ECO:0000256" key="3">
    <source>
        <dbReference type="ARBA" id="ARBA00023002"/>
    </source>
</evidence>
<name>A0A9P4M0P3_9PEZI</name>
<keyword evidence="5" id="KW-1185">Reference proteome</keyword>
<dbReference type="EMBL" id="ML978145">
    <property type="protein sequence ID" value="KAF2092515.1"/>
    <property type="molecule type" value="Genomic_DNA"/>
</dbReference>
<dbReference type="SUPFAM" id="SSF51735">
    <property type="entry name" value="NAD(P)-binding Rossmann-fold domains"/>
    <property type="match status" value="1"/>
</dbReference>
<dbReference type="Gene3D" id="3.40.50.720">
    <property type="entry name" value="NAD(P)-binding Rossmann-like Domain"/>
    <property type="match status" value="1"/>
</dbReference>
<dbReference type="InterPro" id="IPR057571">
    <property type="entry name" value="SDR_PhqE-like"/>
</dbReference>
<evidence type="ECO:0000256" key="2">
    <source>
        <dbReference type="ARBA" id="ARBA00022857"/>
    </source>
</evidence>
<comment type="caution">
    <text evidence="4">The sequence shown here is derived from an EMBL/GenBank/DDBJ whole genome shotgun (WGS) entry which is preliminary data.</text>
</comment>
<dbReference type="InterPro" id="IPR051122">
    <property type="entry name" value="SDR_DHRS6-like"/>
</dbReference>
<dbReference type="Pfam" id="PF23441">
    <property type="entry name" value="SDR"/>
    <property type="match status" value="1"/>
</dbReference>
<dbReference type="GO" id="GO:0016491">
    <property type="term" value="F:oxidoreductase activity"/>
    <property type="evidence" value="ECO:0007669"/>
    <property type="project" value="UniProtKB-KW"/>
</dbReference>
<dbReference type="InterPro" id="IPR036291">
    <property type="entry name" value="NAD(P)-bd_dom_sf"/>
</dbReference>
<evidence type="ECO:0000313" key="5">
    <source>
        <dbReference type="Proteomes" id="UP000799772"/>
    </source>
</evidence>
<organism evidence="4 5">
    <name type="scientific">Rhizodiscina lignyota</name>
    <dbReference type="NCBI Taxonomy" id="1504668"/>
    <lineage>
        <taxon>Eukaryota</taxon>
        <taxon>Fungi</taxon>
        <taxon>Dikarya</taxon>
        <taxon>Ascomycota</taxon>
        <taxon>Pezizomycotina</taxon>
        <taxon>Dothideomycetes</taxon>
        <taxon>Pleosporomycetidae</taxon>
        <taxon>Aulographales</taxon>
        <taxon>Rhizodiscinaceae</taxon>
        <taxon>Rhizodiscina</taxon>
    </lineage>
</organism>
<gene>
    <name evidence="4" type="ORF">NA57DRAFT_69723</name>
</gene>
<proteinExistence type="inferred from homology"/>
<dbReference type="Proteomes" id="UP000799772">
    <property type="component" value="Unassembled WGS sequence"/>
</dbReference>
<reference evidence="4" key="1">
    <citation type="journal article" date="2020" name="Stud. Mycol.">
        <title>101 Dothideomycetes genomes: a test case for predicting lifestyles and emergence of pathogens.</title>
        <authorList>
            <person name="Haridas S."/>
            <person name="Albert R."/>
            <person name="Binder M."/>
            <person name="Bloem J."/>
            <person name="Labutti K."/>
            <person name="Salamov A."/>
            <person name="Andreopoulos B."/>
            <person name="Baker S."/>
            <person name="Barry K."/>
            <person name="Bills G."/>
            <person name="Bluhm B."/>
            <person name="Cannon C."/>
            <person name="Castanera R."/>
            <person name="Culley D."/>
            <person name="Daum C."/>
            <person name="Ezra D."/>
            <person name="Gonzalez J."/>
            <person name="Henrissat B."/>
            <person name="Kuo A."/>
            <person name="Liang C."/>
            <person name="Lipzen A."/>
            <person name="Lutzoni F."/>
            <person name="Magnuson J."/>
            <person name="Mondo S."/>
            <person name="Nolan M."/>
            <person name="Ohm R."/>
            <person name="Pangilinan J."/>
            <person name="Park H.-J."/>
            <person name="Ramirez L."/>
            <person name="Alfaro M."/>
            <person name="Sun H."/>
            <person name="Tritt A."/>
            <person name="Yoshinaga Y."/>
            <person name="Zwiers L.-H."/>
            <person name="Turgeon B."/>
            <person name="Goodwin S."/>
            <person name="Spatafora J."/>
            <person name="Crous P."/>
            <person name="Grigoriev I."/>
        </authorList>
    </citation>
    <scope>NUCLEOTIDE SEQUENCE</scope>
    <source>
        <strain evidence="4">CBS 133067</strain>
    </source>
</reference>
<sequence length="266" mass="28345">MPLKYTNKLQDKRVLIFGATSGIGYAVAEASIEHGAKLIISGSKQERLLRTIERLKASYPDIKDDQIVPLPLDLSPVSELEQKLPEFLSAASENGTKKIDHIVFTAGDMVNLSAGIAAASYSYINSIMAIRLIAPTLIAKEIAAADYKYVNKSAQTSITLTSGTAHLRSRNGWSVVAMVSAALEGICHGLAVDLAPVRVNVVNPGVVNTELLGGAPAEIIEKFKETTLTKKLGQPEDIAEAYLYSMKDSSADGSTILSDNGKVLAS</sequence>
<dbReference type="PANTHER" id="PTHR43477">
    <property type="entry name" value="DIHYDROANTICAPSIN 7-DEHYDROGENASE"/>
    <property type="match status" value="1"/>
</dbReference>
<comment type="similarity">
    <text evidence="1">Belongs to the short-chain dehydrogenases/reductases (SDR) family.</text>
</comment>
<dbReference type="AlphaFoldDB" id="A0A9P4M0P3"/>
<dbReference type="CDD" id="cd05233">
    <property type="entry name" value="SDR_c"/>
    <property type="match status" value="1"/>
</dbReference>
<protein>
    <submittedName>
        <fullName evidence="4">Short-chain dehydrogenase</fullName>
    </submittedName>
</protein>
<accession>A0A9P4M0P3</accession>
<keyword evidence="3" id="KW-0560">Oxidoreductase</keyword>
<keyword evidence="2" id="KW-0521">NADP</keyword>
<dbReference type="PRINTS" id="PR00081">
    <property type="entry name" value="GDHRDH"/>
</dbReference>
<dbReference type="OrthoDB" id="294295at2759"/>
<evidence type="ECO:0000313" key="4">
    <source>
        <dbReference type="EMBL" id="KAF2092515.1"/>
    </source>
</evidence>
<evidence type="ECO:0000256" key="1">
    <source>
        <dbReference type="ARBA" id="ARBA00006484"/>
    </source>
</evidence>
<dbReference type="PANTHER" id="PTHR43477:SF1">
    <property type="entry name" value="DIHYDROANTICAPSIN 7-DEHYDROGENASE"/>
    <property type="match status" value="1"/>
</dbReference>
<dbReference type="InterPro" id="IPR002347">
    <property type="entry name" value="SDR_fam"/>
</dbReference>